<dbReference type="PANTHER" id="PTHR47268:SF4">
    <property type="entry name" value="ACYLPHOSPHATASE"/>
    <property type="match status" value="1"/>
</dbReference>
<evidence type="ECO:0000256" key="2">
    <source>
        <dbReference type="ARBA" id="ARBA00012150"/>
    </source>
</evidence>
<comment type="catalytic activity">
    <reaction evidence="3 4">
        <text>an acyl phosphate + H2O = a carboxylate + phosphate + H(+)</text>
        <dbReference type="Rhea" id="RHEA:14965"/>
        <dbReference type="ChEBI" id="CHEBI:15377"/>
        <dbReference type="ChEBI" id="CHEBI:15378"/>
        <dbReference type="ChEBI" id="CHEBI:29067"/>
        <dbReference type="ChEBI" id="CHEBI:43474"/>
        <dbReference type="ChEBI" id="CHEBI:59918"/>
        <dbReference type="EC" id="3.6.1.7"/>
    </reaction>
</comment>
<gene>
    <name evidence="7" type="primary">acyP</name>
    <name evidence="7" type="ORF">DENOEST_3591</name>
</gene>
<dbReference type="OrthoDB" id="5295388at2"/>
<dbReference type="Proteomes" id="UP000515733">
    <property type="component" value="Chromosome"/>
</dbReference>
<sequence length="90" mass="9660">MEIRHLIITGRVQGVCYRASMTQEAQRLGVTGWVRNRHDGSVEAMIAGAPEAVAAQIAWSRSGPPAARVEQVAVEPGEGEYIGFTQLPTA</sequence>
<evidence type="ECO:0000313" key="8">
    <source>
        <dbReference type="Proteomes" id="UP000515733"/>
    </source>
</evidence>
<reference evidence="7 8" key="1">
    <citation type="submission" date="2020-03" db="EMBL/GenBank/DDBJ databases">
        <authorList>
            <consortium name="Genoscope - CEA"/>
            <person name="William W."/>
        </authorList>
    </citation>
    <scope>NUCLEOTIDE SEQUENCE [LARGE SCALE GENOMIC DNA]</scope>
    <source>
        <strain evidence="8">DSM 16959</strain>
    </source>
</reference>
<dbReference type="RefSeq" id="WP_145769567.1">
    <property type="nucleotide sequence ID" value="NZ_LR778301.1"/>
</dbReference>
<feature type="active site" evidence="4">
    <location>
        <position position="36"/>
    </location>
</feature>
<evidence type="ECO:0000313" key="7">
    <source>
        <dbReference type="EMBL" id="CAB1370745.1"/>
    </source>
</evidence>
<evidence type="ECO:0000256" key="3">
    <source>
        <dbReference type="ARBA" id="ARBA00047645"/>
    </source>
</evidence>
<feature type="active site" evidence="4">
    <location>
        <position position="18"/>
    </location>
</feature>
<dbReference type="PANTHER" id="PTHR47268">
    <property type="entry name" value="ACYLPHOSPHATASE"/>
    <property type="match status" value="1"/>
</dbReference>
<feature type="domain" description="Acylphosphatase-like" evidence="6">
    <location>
        <begin position="3"/>
        <end position="88"/>
    </location>
</feature>
<evidence type="ECO:0000259" key="6">
    <source>
        <dbReference type="PROSITE" id="PS51160"/>
    </source>
</evidence>
<dbReference type="AlphaFoldDB" id="A0A6S6Y2J5"/>
<comment type="similarity">
    <text evidence="1 5">Belongs to the acylphosphatase family.</text>
</comment>
<organism evidence="7 8">
    <name type="scientific">Denitratisoma oestradiolicum</name>
    <dbReference type="NCBI Taxonomy" id="311182"/>
    <lineage>
        <taxon>Bacteria</taxon>
        <taxon>Pseudomonadati</taxon>
        <taxon>Pseudomonadota</taxon>
        <taxon>Betaproteobacteria</taxon>
        <taxon>Nitrosomonadales</taxon>
        <taxon>Sterolibacteriaceae</taxon>
        <taxon>Denitratisoma</taxon>
    </lineage>
</organism>
<evidence type="ECO:0000256" key="4">
    <source>
        <dbReference type="PROSITE-ProRule" id="PRU00520"/>
    </source>
</evidence>
<dbReference type="InterPro" id="IPR020456">
    <property type="entry name" value="Acylphosphatase"/>
</dbReference>
<dbReference type="KEGG" id="doe:DENOEST_3591"/>
<evidence type="ECO:0000256" key="1">
    <source>
        <dbReference type="ARBA" id="ARBA00005614"/>
    </source>
</evidence>
<evidence type="ECO:0000256" key="5">
    <source>
        <dbReference type="RuleBase" id="RU004168"/>
    </source>
</evidence>
<dbReference type="Gene3D" id="3.30.70.100">
    <property type="match status" value="1"/>
</dbReference>
<accession>A0A6S6Y2J5</accession>
<proteinExistence type="inferred from homology"/>
<protein>
    <recommendedName>
        <fullName evidence="2 4">acylphosphatase</fullName>
        <ecNumber evidence="2 4">3.6.1.7</ecNumber>
    </recommendedName>
</protein>
<dbReference type="GO" id="GO:0003998">
    <property type="term" value="F:acylphosphatase activity"/>
    <property type="evidence" value="ECO:0007669"/>
    <property type="project" value="UniProtKB-EC"/>
</dbReference>
<dbReference type="PROSITE" id="PS51160">
    <property type="entry name" value="ACYLPHOSPHATASE_3"/>
    <property type="match status" value="1"/>
</dbReference>
<dbReference type="PRINTS" id="PR00112">
    <property type="entry name" value="ACYLPHPHTASE"/>
</dbReference>
<dbReference type="EC" id="3.6.1.7" evidence="2 4"/>
<dbReference type="SUPFAM" id="SSF54975">
    <property type="entry name" value="Acylphosphatase/BLUF domain-like"/>
    <property type="match status" value="1"/>
</dbReference>
<dbReference type="InterPro" id="IPR036046">
    <property type="entry name" value="Acylphosphatase-like_dom_sf"/>
</dbReference>
<dbReference type="Pfam" id="PF00708">
    <property type="entry name" value="Acylphosphatase"/>
    <property type="match status" value="1"/>
</dbReference>
<dbReference type="EMBL" id="LR778301">
    <property type="protein sequence ID" value="CAB1370745.1"/>
    <property type="molecule type" value="Genomic_DNA"/>
</dbReference>
<dbReference type="InterPro" id="IPR001792">
    <property type="entry name" value="Acylphosphatase-like_dom"/>
</dbReference>
<keyword evidence="8" id="KW-1185">Reference proteome</keyword>
<dbReference type="PROSITE" id="PS00151">
    <property type="entry name" value="ACYLPHOSPHATASE_2"/>
    <property type="match status" value="1"/>
</dbReference>
<keyword evidence="4 7" id="KW-0378">Hydrolase</keyword>
<name>A0A6S6Y2J5_9PROT</name>
<dbReference type="InterPro" id="IPR017968">
    <property type="entry name" value="Acylphosphatase_CS"/>
</dbReference>